<dbReference type="EMBL" id="JAFMYU010000024">
    <property type="protein sequence ID" value="MBO0933968.1"/>
    <property type="molecule type" value="Genomic_DNA"/>
</dbReference>
<dbReference type="GO" id="GO:0016020">
    <property type="term" value="C:membrane"/>
    <property type="evidence" value="ECO:0007669"/>
    <property type="project" value="InterPro"/>
</dbReference>
<dbReference type="SUPFAM" id="SSF49313">
    <property type="entry name" value="Cadherin-like"/>
    <property type="match status" value="4"/>
</dbReference>
<proteinExistence type="predicted"/>
<dbReference type="RefSeq" id="WP_207337931.1">
    <property type="nucleotide sequence ID" value="NZ_JAFMYU010000024.1"/>
</dbReference>
<comment type="caution">
    <text evidence="5">The sequence shown here is derived from an EMBL/GenBank/DDBJ whole genome shotgun (WGS) entry which is preliminary data.</text>
</comment>
<evidence type="ECO:0000256" key="3">
    <source>
        <dbReference type="SAM" id="SignalP"/>
    </source>
</evidence>
<feature type="domain" description="Dystroglycan-type cadherin-like" evidence="4">
    <location>
        <begin position="818"/>
        <end position="910"/>
    </location>
</feature>
<evidence type="ECO:0000259" key="4">
    <source>
        <dbReference type="SMART" id="SM00736"/>
    </source>
</evidence>
<feature type="domain" description="Dystroglycan-type cadherin-like" evidence="4">
    <location>
        <begin position="988"/>
        <end position="1080"/>
    </location>
</feature>
<dbReference type="GO" id="GO:0004565">
    <property type="term" value="F:beta-galactosidase activity"/>
    <property type="evidence" value="ECO:0007669"/>
    <property type="project" value="InterPro"/>
</dbReference>
<dbReference type="Pfam" id="PF02449">
    <property type="entry name" value="Glyco_hydro_42"/>
    <property type="match status" value="1"/>
</dbReference>
<dbReference type="Gene3D" id="2.60.40.10">
    <property type="entry name" value="Immunoglobulins"/>
    <property type="match status" value="4"/>
</dbReference>
<dbReference type="PANTHER" id="PTHR24273:SF32">
    <property type="entry name" value="HYALIN"/>
    <property type="match status" value="1"/>
</dbReference>
<feature type="signal peptide" evidence="3">
    <location>
        <begin position="1"/>
        <end position="22"/>
    </location>
</feature>
<dbReference type="SUPFAM" id="SSF51445">
    <property type="entry name" value="(Trans)glycosidases"/>
    <property type="match status" value="1"/>
</dbReference>
<reference evidence="5 6" key="1">
    <citation type="submission" date="2021-03" db="EMBL/GenBank/DDBJ databases">
        <title>Fibrella sp. HMF5036 genome sequencing and assembly.</title>
        <authorList>
            <person name="Kang H."/>
            <person name="Kim H."/>
            <person name="Bae S."/>
            <person name="Joh K."/>
        </authorList>
    </citation>
    <scope>NUCLEOTIDE SEQUENCE [LARGE SCALE GENOMIC DNA]</scope>
    <source>
        <strain evidence="5 6">HMF5036</strain>
    </source>
</reference>
<gene>
    <name evidence="5" type="ORF">J2I48_23365</name>
</gene>
<dbReference type="InterPro" id="IPR006644">
    <property type="entry name" value="Cadg"/>
</dbReference>
<dbReference type="InterPro" id="IPR013783">
    <property type="entry name" value="Ig-like_fold"/>
</dbReference>
<accession>A0A939K1X5</accession>
<sequence>MIFLQQAKRLSLFIFISTALLANLKAWSQTLPDDGKRYAMLVVYSPDGRDDSQTARTAKISFEKGCNAISIGIDWEEVFPTPTSPGRWENVDYFVKMALDNRAKVAFMIKTSRRNKGGWWPDEQNMRDTRGAAMFIDGISHFRFGYEPGIVKAQEFIRLVTQRYQYLQQQGNLLFMSITFNPQWEHEYWGGNYPTDGGPGYGTSYDFSELTIADFQRWAVQRYKTLDEVNRVWNTSFRATTDIRPPIPTKPTSLFPGKIGADWFVFRHGLFKSFVDKTTMAVKSVDPTIRVINQHGAVYDAEAGNRGTYAFKSLNEFSDGVKVNDGAEGMHQLSMDLLRSNVKPGDWIIDEMDGSRFKELTLEQFHNGMRNSFKYGAKAITFAGFFVDYNEPLFRAVLDDLKQQNLLNEPVAVVAPAGTVTYKLSDIVRSNIFELGIFGAWNAVRGNNEKPVRIVLDEDLLRNSPGLNQSPTVQNRIPNQTASIGKPFTFVIPDNTFADADGRITSVTLSGLPIGFSYDAGSRKISGTGSLIGSTELTVTATDDQGATVNDYFSLVVQRATQPLRLLDPVLDCATGRFELRITDGDGSAVEFKADNVFDWTSQAVQTLAADKRVNTALVLKARQSGSEISLNYTSTCPVPNQPPVVTNALSNQTGIINKTLSYTIPENTFSDPDGKIASIAVSGLPAGLNYDGTNRLITGTASATGTTTVTVTATDDKGATVSTTFTITINQDVKPLKLIAPTLDCATQRLDLKTTDGDGSTIEFKLDNGVWSTEHLYTLTTADASGKVLVIVARQNGKETAPLSYTTSCIAPNKPPVVANRLSNQSFTVNKASSYTIPDNTFSDPDGKIASINVTGLPAGMSYNAGTHTITGTPSATGTVTVTVTATDDKGATVSTTFTVTVAKPLVLLTPLLECTSGRFTMRTADGDGTPVEYRLEEVTNWGTTSELILPADRKYGGVLQVKARQSGTEIALNYTNICTRPNRAPIVASPIADQVITVSQSSTVAIPASTFTDPDGDALTIAVSGAPVGMTYDATRRLIRGTPVLIGSSRVVVKATDPSAAAVSDTFRITVRAAPRFSATASLLDDKGVLIKELIDGDLLDSRKLPALVNLACSPKSTSGSVLMELTGKVRRTVYANTAPYKLYPAGQGLKPEVGSYQLAISVFTGLNGTGNLLGSTVIHFDIVQMNEPGSIGGSSDEAK</sequence>
<feature type="domain" description="Dystroglycan-type cadherin-like" evidence="4">
    <location>
        <begin position="472"/>
        <end position="564"/>
    </location>
</feature>
<feature type="chain" id="PRO_5038087024" evidence="3">
    <location>
        <begin position="23"/>
        <end position="1202"/>
    </location>
</feature>
<dbReference type="Gene3D" id="3.20.20.80">
    <property type="entry name" value="Glycosidases"/>
    <property type="match status" value="1"/>
</dbReference>
<keyword evidence="1" id="KW-0378">Hydrolase</keyword>
<evidence type="ECO:0000256" key="2">
    <source>
        <dbReference type="ARBA" id="ARBA00023295"/>
    </source>
</evidence>
<dbReference type="GO" id="GO:0009341">
    <property type="term" value="C:beta-galactosidase complex"/>
    <property type="evidence" value="ECO:0007669"/>
    <property type="project" value="InterPro"/>
</dbReference>
<dbReference type="Proteomes" id="UP000664795">
    <property type="component" value="Unassembled WGS sequence"/>
</dbReference>
<dbReference type="InterPro" id="IPR017853">
    <property type="entry name" value="GH"/>
</dbReference>
<feature type="domain" description="Dystroglycan-type cadherin-like" evidence="4">
    <location>
        <begin position="645"/>
        <end position="737"/>
    </location>
</feature>
<dbReference type="InterPro" id="IPR013529">
    <property type="entry name" value="Glyco_hydro_42_N"/>
</dbReference>
<evidence type="ECO:0000313" key="6">
    <source>
        <dbReference type="Proteomes" id="UP000664795"/>
    </source>
</evidence>
<dbReference type="GO" id="GO:0005509">
    <property type="term" value="F:calcium ion binding"/>
    <property type="evidence" value="ECO:0007669"/>
    <property type="project" value="InterPro"/>
</dbReference>
<protein>
    <submittedName>
        <fullName evidence="5">Ig domain-containing protein</fullName>
    </submittedName>
</protein>
<dbReference type="InterPro" id="IPR015919">
    <property type="entry name" value="Cadherin-like_sf"/>
</dbReference>
<evidence type="ECO:0000313" key="5">
    <source>
        <dbReference type="EMBL" id="MBO0933968.1"/>
    </source>
</evidence>
<keyword evidence="6" id="KW-1185">Reference proteome</keyword>
<keyword evidence="2" id="KW-0326">Glycosidase</keyword>
<evidence type="ECO:0000256" key="1">
    <source>
        <dbReference type="ARBA" id="ARBA00022801"/>
    </source>
</evidence>
<name>A0A939K1X5_9BACT</name>
<dbReference type="SMART" id="SM00736">
    <property type="entry name" value="CADG"/>
    <property type="match status" value="4"/>
</dbReference>
<dbReference type="AlphaFoldDB" id="A0A939K1X5"/>
<keyword evidence="3" id="KW-0732">Signal</keyword>
<dbReference type="PANTHER" id="PTHR24273">
    <property type="entry name" value="FI04643P-RELATED"/>
    <property type="match status" value="1"/>
</dbReference>
<dbReference type="GO" id="GO:0005975">
    <property type="term" value="P:carbohydrate metabolic process"/>
    <property type="evidence" value="ECO:0007669"/>
    <property type="project" value="InterPro"/>
</dbReference>
<dbReference type="Pfam" id="PF05345">
    <property type="entry name" value="He_PIG"/>
    <property type="match status" value="4"/>
</dbReference>
<organism evidence="5 6">
    <name type="scientific">Fibrella aquatilis</name>
    <dbReference type="NCBI Taxonomy" id="2817059"/>
    <lineage>
        <taxon>Bacteria</taxon>
        <taxon>Pseudomonadati</taxon>
        <taxon>Bacteroidota</taxon>
        <taxon>Cytophagia</taxon>
        <taxon>Cytophagales</taxon>
        <taxon>Spirosomataceae</taxon>
        <taxon>Fibrella</taxon>
    </lineage>
</organism>